<dbReference type="Proteomes" id="UP000035213">
    <property type="component" value="Chromosome"/>
</dbReference>
<dbReference type="KEGG" id="cgn:OK18_15330"/>
<dbReference type="PATRIC" id="fig|1324352.5.peg.3192"/>
<sequence>MITNAVMRTHLEKKFSRSELEPAIWLHTNSRTGNLDELTPEELESLYYAFFPKHLTVYEELNNQYAEKHLKSLRSIVLKDAQYIGLYDPGDWTPFNRFMLELSPLKKALKDYTAEEFEPLIKQFKSLRSKYNKSAKIPGTKEWHHKNKLPFPSKN</sequence>
<organism evidence="1 2">
    <name type="scientific">Chryseobacterium gallinarum</name>
    <dbReference type="NCBI Taxonomy" id="1324352"/>
    <lineage>
        <taxon>Bacteria</taxon>
        <taxon>Pseudomonadati</taxon>
        <taxon>Bacteroidota</taxon>
        <taxon>Flavobacteriia</taxon>
        <taxon>Flavobacteriales</taxon>
        <taxon>Weeksellaceae</taxon>
        <taxon>Chryseobacterium group</taxon>
        <taxon>Chryseobacterium</taxon>
    </lineage>
</organism>
<proteinExistence type="predicted"/>
<accession>A0A0G3M590</accession>
<name>A0A0G3M590_CHRGL</name>
<dbReference type="OrthoDB" id="1451383at2"/>
<gene>
    <name evidence="1" type="ORF">OK18_15330</name>
</gene>
<dbReference type="AlphaFoldDB" id="A0A0G3M590"/>
<dbReference type="RefSeq" id="WP_053328557.1">
    <property type="nucleotide sequence ID" value="NZ_CP009928.1"/>
</dbReference>
<evidence type="ECO:0000313" key="2">
    <source>
        <dbReference type="Proteomes" id="UP000035213"/>
    </source>
</evidence>
<protein>
    <submittedName>
        <fullName evidence="1">Uncharacterized protein</fullName>
    </submittedName>
</protein>
<dbReference type="EMBL" id="CP009928">
    <property type="protein sequence ID" value="AKK73795.1"/>
    <property type="molecule type" value="Genomic_DNA"/>
</dbReference>
<evidence type="ECO:0000313" key="1">
    <source>
        <dbReference type="EMBL" id="AKK73795.1"/>
    </source>
</evidence>
<dbReference type="STRING" id="1324352.OK18_15330"/>
<reference evidence="1 2" key="1">
    <citation type="submission" date="2014-11" db="EMBL/GenBank/DDBJ databases">
        <authorList>
            <person name="Park G.-S."/>
            <person name="Hong S.-J."/>
            <person name="Jung B.K."/>
            <person name="Khan A.R."/>
            <person name="Kwak Y."/>
            <person name="Shin J.-H."/>
        </authorList>
    </citation>
    <scope>NUCLEOTIDE SEQUENCE [LARGE SCALE GENOMIC DNA]</scope>
    <source>
        <strain evidence="1 2">DSM 27622</strain>
    </source>
</reference>